<feature type="domain" description="NADP-dependent oxidoreductase" evidence="2">
    <location>
        <begin position="15"/>
        <end position="327"/>
    </location>
</feature>
<accession>A0A9X1DB37</accession>
<evidence type="ECO:0000313" key="4">
    <source>
        <dbReference type="Proteomes" id="UP001138757"/>
    </source>
</evidence>
<dbReference type="InterPro" id="IPR050523">
    <property type="entry name" value="AKR_Detox_Biosynth"/>
</dbReference>
<dbReference type="AlphaFoldDB" id="A0A9X1DB37"/>
<evidence type="ECO:0000259" key="2">
    <source>
        <dbReference type="Pfam" id="PF00248"/>
    </source>
</evidence>
<keyword evidence="1" id="KW-0560">Oxidoreductase</keyword>
<dbReference type="PANTHER" id="PTHR43364">
    <property type="entry name" value="NADH-SPECIFIC METHYLGLYOXAL REDUCTASE-RELATED"/>
    <property type="match status" value="1"/>
</dbReference>
<sequence length="357" mass="38060">MRYNHLGQTGLIVSELCLGAMTFGTVEGRFSHIAGLEQEAASALVRQAFDAGVNFIDTANVYSDGQSETLTGAALRQVGIARRDAIVATKAFARMGTDPNHAGNSRKHLMDEIDASLKRLGMDYVDLYQVHGFDPQTPIEETLRALDDIVRSGRARYVGVSNWAGWQVAKAQGIAGVRGLERIASIQSYYTLAGRDLEREIVPMMQSEGVGLMVWSPLAGGLLSGKYSRTDAGEGRGVAGEGRVAKSGGPADYLDMDKVYALIDLMRPMAEGRGIGIASIALAWLLQRPFVSSVIVGATRPEQLAQNLAASDVALTPAEIAALDEASALGPEYPGWMFPGQLSRRGGASPRRPAPLG</sequence>
<dbReference type="Pfam" id="PF00248">
    <property type="entry name" value="Aldo_ket_red"/>
    <property type="match status" value="1"/>
</dbReference>
<dbReference type="SUPFAM" id="SSF51430">
    <property type="entry name" value="NAD(P)-linked oxidoreductase"/>
    <property type="match status" value="1"/>
</dbReference>
<comment type="caution">
    <text evidence="3">The sequence shown here is derived from an EMBL/GenBank/DDBJ whole genome shotgun (WGS) entry which is preliminary data.</text>
</comment>
<gene>
    <name evidence="3" type="ORF">KK488_07110</name>
</gene>
<dbReference type="InterPro" id="IPR036812">
    <property type="entry name" value="NAD(P)_OxRdtase_dom_sf"/>
</dbReference>
<reference evidence="3" key="1">
    <citation type="submission" date="2021-05" db="EMBL/GenBank/DDBJ databases">
        <title>Genome of Sphingobium sp. strain.</title>
        <authorList>
            <person name="Fan R."/>
        </authorList>
    </citation>
    <scope>NUCLEOTIDE SEQUENCE</scope>
    <source>
        <strain evidence="3">H33</strain>
    </source>
</reference>
<dbReference type="RefSeq" id="WP_214622467.1">
    <property type="nucleotide sequence ID" value="NZ_JAHGAW010000004.1"/>
</dbReference>
<dbReference type="EMBL" id="JAHGAW010000004">
    <property type="protein sequence ID" value="MBT2186716.1"/>
    <property type="molecule type" value="Genomic_DNA"/>
</dbReference>
<dbReference type="CDD" id="cd19091">
    <property type="entry name" value="AKR_PsAKR"/>
    <property type="match status" value="1"/>
</dbReference>
<name>A0A9X1DB37_9SPHN</name>
<evidence type="ECO:0000313" key="3">
    <source>
        <dbReference type="EMBL" id="MBT2186716.1"/>
    </source>
</evidence>
<keyword evidence="4" id="KW-1185">Reference proteome</keyword>
<dbReference type="PANTHER" id="PTHR43364:SF18">
    <property type="entry name" value="OXIDOREDUCTASE"/>
    <property type="match status" value="1"/>
</dbReference>
<dbReference type="Proteomes" id="UP001138757">
    <property type="component" value="Unassembled WGS sequence"/>
</dbReference>
<dbReference type="GO" id="GO:0005829">
    <property type="term" value="C:cytosol"/>
    <property type="evidence" value="ECO:0007669"/>
    <property type="project" value="UniProtKB-ARBA"/>
</dbReference>
<evidence type="ECO:0000256" key="1">
    <source>
        <dbReference type="ARBA" id="ARBA00023002"/>
    </source>
</evidence>
<proteinExistence type="predicted"/>
<dbReference type="Gene3D" id="3.20.20.100">
    <property type="entry name" value="NADP-dependent oxidoreductase domain"/>
    <property type="match status" value="1"/>
</dbReference>
<dbReference type="FunFam" id="3.20.20.100:FF:000004">
    <property type="entry name" value="Oxidoreductase, aldo/keto reductase"/>
    <property type="match status" value="1"/>
</dbReference>
<dbReference type="GO" id="GO:0016491">
    <property type="term" value="F:oxidoreductase activity"/>
    <property type="evidence" value="ECO:0007669"/>
    <property type="project" value="UniProtKB-KW"/>
</dbReference>
<dbReference type="InterPro" id="IPR023210">
    <property type="entry name" value="NADP_OxRdtase_dom"/>
</dbReference>
<organism evidence="3 4">
    <name type="scientific">Sphingobium nicotianae</name>
    <dbReference type="NCBI Taxonomy" id="2782607"/>
    <lineage>
        <taxon>Bacteria</taxon>
        <taxon>Pseudomonadati</taxon>
        <taxon>Pseudomonadota</taxon>
        <taxon>Alphaproteobacteria</taxon>
        <taxon>Sphingomonadales</taxon>
        <taxon>Sphingomonadaceae</taxon>
        <taxon>Sphingobium</taxon>
    </lineage>
</organism>
<protein>
    <submittedName>
        <fullName evidence="3">Aldo/keto reductase</fullName>
    </submittedName>
</protein>